<dbReference type="PANTHER" id="PTHR45947">
    <property type="entry name" value="SULFOQUINOVOSYL TRANSFERASE SQD2"/>
    <property type="match status" value="1"/>
</dbReference>
<name>A0A399QS17_9PROT</name>
<dbReference type="PANTHER" id="PTHR45947:SF13">
    <property type="entry name" value="TRANSFERASE"/>
    <property type="match status" value="1"/>
</dbReference>
<feature type="domain" description="Glycosyltransferase subfamily 4-like N-terminal" evidence="1">
    <location>
        <begin position="23"/>
        <end position="189"/>
    </location>
</feature>
<dbReference type="CDD" id="cd03801">
    <property type="entry name" value="GT4_PimA-like"/>
    <property type="match status" value="1"/>
</dbReference>
<dbReference type="Pfam" id="PF13692">
    <property type="entry name" value="Glyco_trans_1_4"/>
    <property type="match status" value="1"/>
</dbReference>
<dbReference type="InterPro" id="IPR028098">
    <property type="entry name" value="Glyco_trans_4-like_N"/>
</dbReference>
<gene>
    <name evidence="2" type="ORF">D1224_15190</name>
</gene>
<dbReference type="InterPro" id="IPR050194">
    <property type="entry name" value="Glycosyltransferase_grp1"/>
</dbReference>
<accession>A0A399QS17</accession>
<dbReference type="OrthoDB" id="9790710at2"/>
<evidence type="ECO:0000313" key="2">
    <source>
        <dbReference type="EMBL" id="RIJ20462.1"/>
    </source>
</evidence>
<evidence type="ECO:0000259" key="1">
    <source>
        <dbReference type="Pfam" id="PF13439"/>
    </source>
</evidence>
<dbReference type="SUPFAM" id="SSF53756">
    <property type="entry name" value="UDP-Glycosyltransferase/glycogen phosphorylase"/>
    <property type="match status" value="1"/>
</dbReference>
<dbReference type="AlphaFoldDB" id="A0A399QS17"/>
<dbReference type="Proteomes" id="UP000265431">
    <property type="component" value="Unassembled WGS sequence"/>
</dbReference>
<evidence type="ECO:0000313" key="3">
    <source>
        <dbReference type="Proteomes" id="UP000265431"/>
    </source>
</evidence>
<dbReference type="EMBL" id="QWGB01000014">
    <property type="protein sequence ID" value="RIJ20462.1"/>
    <property type="molecule type" value="Genomic_DNA"/>
</dbReference>
<keyword evidence="3" id="KW-1185">Reference proteome</keyword>
<sequence length="387" mass="41644">MGPCESSRLSFVIIHVIETLGRGGAETLLTIVLPELKRRGHDVSVFVLKPPFDLKPQLEAAGIPVHVLPPHRKWNVVAGARNIASKAEELDCDIIHAHLYFPTVYTALSRLRGMTRARTCVTFHNLAYAPGANKAGVGLWARRQLLARLVPPGFDYKLAISGPVASHYQDALRLADTSISVLHNPVDLNAVDRVSSALSGGDTDNRSSVHLVLPGRLVHEKGHCDFLDALCSLRTAGLPFKATLAGDGPMRGEIEARITANRLEDRTSITGWLTHRELLTTVATADIVVIPSRFEGFGLTALEAMSLSKPVIASKAGGLPELMGDTGRLVPIGDKGALTDAILEIADDPVLRGAMGRAARSRAEAHFSLPTIASELIEIYESLTSEH</sequence>
<organism evidence="2 3">
    <name type="scientific">Henriciella barbarensis</name>
    <dbReference type="NCBI Taxonomy" id="86342"/>
    <lineage>
        <taxon>Bacteria</taxon>
        <taxon>Pseudomonadati</taxon>
        <taxon>Pseudomonadota</taxon>
        <taxon>Alphaproteobacteria</taxon>
        <taxon>Hyphomonadales</taxon>
        <taxon>Hyphomonadaceae</taxon>
        <taxon>Henriciella</taxon>
    </lineage>
</organism>
<dbReference type="Pfam" id="PF13439">
    <property type="entry name" value="Glyco_transf_4"/>
    <property type="match status" value="1"/>
</dbReference>
<reference evidence="2 3" key="1">
    <citation type="submission" date="2018-08" db="EMBL/GenBank/DDBJ databases">
        <title>Henriciella mobilis sp. nov., isolated from seawater.</title>
        <authorList>
            <person name="Cheng H."/>
            <person name="Wu Y.-H."/>
            <person name="Xu X.-W."/>
            <person name="Guo L.-L."/>
        </authorList>
    </citation>
    <scope>NUCLEOTIDE SEQUENCE [LARGE SCALE GENOMIC DNA]</scope>
    <source>
        <strain evidence="2 3">CCUG66934</strain>
    </source>
</reference>
<comment type="caution">
    <text evidence="2">The sequence shown here is derived from an EMBL/GenBank/DDBJ whole genome shotgun (WGS) entry which is preliminary data.</text>
</comment>
<keyword evidence="2" id="KW-0808">Transferase</keyword>
<proteinExistence type="predicted"/>
<dbReference type="Gene3D" id="3.40.50.2000">
    <property type="entry name" value="Glycogen Phosphorylase B"/>
    <property type="match status" value="2"/>
</dbReference>
<protein>
    <submittedName>
        <fullName evidence="2">Glycosyltransferase family 1 protein</fullName>
    </submittedName>
</protein>
<dbReference type="GO" id="GO:0016757">
    <property type="term" value="F:glycosyltransferase activity"/>
    <property type="evidence" value="ECO:0007669"/>
    <property type="project" value="UniProtKB-ARBA"/>
</dbReference>